<evidence type="ECO:0000313" key="2">
    <source>
        <dbReference type="EMBL" id="KNZ46445.1"/>
    </source>
</evidence>
<protein>
    <submittedName>
        <fullName evidence="2">Uncharacterized protein</fullName>
    </submittedName>
</protein>
<reference evidence="2 3" key="1">
    <citation type="submission" date="2015-08" db="EMBL/GenBank/DDBJ databases">
        <title>Next Generation Sequencing and Analysis of the Genome of Puccinia sorghi L Schw, the Causal Agent of Maize Common Rust.</title>
        <authorList>
            <person name="Rochi L."/>
            <person name="Burguener G."/>
            <person name="Darino M."/>
            <person name="Turjanski A."/>
            <person name="Kreff E."/>
            <person name="Dieguez M.J."/>
            <person name="Sacco F."/>
        </authorList>
    </citation>
    <scope>NUCLEOTIDE SEQUENCE [LARGE SCALE GENOMIC DNA]</scope>
    <source>
        <strain evidence="2 3">RO10H11247</strain>
    </source>
</reference>
<dbReference type="InterPro" id="IPR009057">
    <property type="entry name" value="Homeodomain-like_sf"/>
</dbReference>
<organism evidence="2 3">
    <name type="scientific">Puccinia sorghi</name>
    <dbReference type="NCBI Taxonomy" id="27349"/>
    <lineage>
        <taxon>Eukaryota</taxon>
        <taxon>Fungi</taxon>
        <taxon>Dikarya</taxon>
        <taxon>Basidiomycota</taxon>
        <taxon>Pucciniomycotina</taxon>
        <taxon>Pucciniomycetes</taxon>
        <taxon>Pucciniales</taxon>
        <taxon>Pucciniaceae</taxon>
        <taxon>Puccinia</taxon>
    </lineage>
</organism>
<evidence type="ECO:0000313" key="3">
    <source>
        <dbReference type="Proteomes" id="UP000037035"/>
    </source>
</evidence>
<proteinExistence type="predicted"/>
<dbReference type="STRING" id="27349.A0A0L6UFA2"/>
<comment type="caution">
    <text evidence="2">The sequence shown here is derived from an EMBL/GenBank/DDBJ whole genome shotgun (WGS) entry which is preliminary data.</text>
</comment>
<feature type="compositionally biased region" description="Polar residues" evidence="1">
    <location>
        <begin position="41"/>
        <end position="57"/>
    </location>
</feature>
<name>A0A0L6UFA2_9BASI</name>
<dbReference type="AlphaFoldDB" id="A0A0L6UFA2"/>
<dbReference type="SUPFAM" id="SSF46689">
    <property type="entry name" value="Homeodomain-like"/>
    <property type="match status" value="1"/>
</dbReference>
<dbReference type="Proteomes" id="UP000037035">
    <property type="component" value="Unassembled WGS sequence"/>
</dbReference>
<feature type="non-terminal residue" evidence="2">
    <location>
        <position position="179"/>
    </location>
</feature>
<dbReference type="EMBL" id="LAVV01012663">
    <property type="protein sequence ID" value="KNZ46445.1"/>
    <property type="molecule type" value="Genomic_DNA"/>
</dbReference>
<keyword evidence="3" id="KW-1185">Reference proteome</keyword>
<gene>
    <name evidence="2" type="ORF">VP01_7251g1</name>
</gene>
<evidence type="ECO:0000256" key="1">
    <source>
        <dbReference type="SAM" id="MobiDB-lite"/>
    </source>
</evidence>
<accession>A0A0L6UFA2</accession>
<feature type="region of interest" description="Disordered" evidence="1">
    <location>
        <begin position="41"/>
        <end position="61"/>
    </location>
</feature>
<sequence length="179" mass="20078">MREKSRSPSLKTLSVMSTTCIMHIKKIVRVLTCACPGGTLSQHPESTAKNQSSTQHLPHQPISGEVKHLIEKEIFKNNKKQIDVAKTFGISDRQVRHIIDDARNNKNSASTNQRGAKSKLTTDIVTSILLLLEDNPSTTLKKLTEHVKNNHDIQVLPGEIQKMLKTIDMTWKTVTPIPR</sequence>
<dbReference type="VEuPathDB" id="FungiDB:VP01_7251g1"/>